<accession>A0AAN7SI75</accession>
<name>A0AAN7SI75_9COLE</name>
<keyword evidence="3" id="KW-1185">Reference proteome</keyword>
<comment type="caution">
    <text evidence="2">The sequence shown here is derived from an EMBL/GenBank/DDBJ whole genome shotgun (WGS) entry which is preliminary data.</text>
</comment>
<evidence type="ECO:0000256" key="1">
    <source>
        <dbReference type="SAM" id="MobiDB-lite"/>
    </source>
</evidence>
<evidence type="ECO:0000313" key="2">
    <source>
        <dbReference type="EMBL" id="KAK4881549.1"/>
    </source>
</evidence>
<proteinExistence type="predicted"/>
<dbReference type="AlphaFoldDB" id="A0AAN7SI75"/>
<reference evidence="3" key="1">
    <citation type="submission" date="2023-01" db="EMBL/GenBank/DDBJ databases">
        <title>Key to firefly adult light organ development and bioluminescence: homeobox transcription factors regulate luciferase expression and transportation to peroxisome.</title>
        <authorList>
            <person name="Fu X."/>
        </authorList>
    </citation>
    <scope>NUCLEOTIDE SEQUENCE [LARGE SCALE GENOMIC DNA]</scope>
</reference>
<dbReference type="Proteomes" id="UP001353858">
    <property type="component" value="Unassembled WGS sequence"/>
</dbReference>
<sequence>MKQFATLQEELAKDFLSKGGSNLAECVERIMPLVLTDETATLYSFHGHKRKQVYRTKYPDSSYNRAIELYYNKGSPSHDSVESGDPLSEPLQQQEIIKETKCEILLNKLNDYLYTSNGIWQYKLDYGIRINYLNFLCGEFLETEVEETISGNIDVSEQSTNTKRNKDKHSRQQYTI</sequence>
<evidence type="ECO:0000313" key="3">
    <source>
        <dbReference type="Proteomes" id="UP001353858"/>
    </source>
</evidence>
<protein>
    <submittedName>
        <fullName evidence="2">Uncharacterized protein</fullName>
    </submittedName>
</protein>
<feature type="compositionally biased region" description="Basic residues" evidence="1">
    <location>
        <begin position="163"/>
        <end position="176"/>
    </location>
</feature>
<gene>
    <name evidence="2" type="ORF">RN001_004868</name>
</gene>
<feature type="region of interest" description="Disordered" evidence="1">
    <location>
        <begin position="156"/>
        <end position="176"/>
    </location>
</feature>
<dbReference type="EMBL" id="JARPUR010000002">
    <property type="protein sequence ID" value="KAK4881549.1"/>
    <property type="molecule type" value="Genomic_DNA"/>
</dbReference>
<organism evidence="2 3">
    <name type="scientific">Aquatica leii</name>
    <dbReference type="NCBI Taxonomy" id="1421715"/>
    <lineage>
        <taxon>Eukaryota</taxon>
        <taxon>Metazoa</taxon>
        <taxon>Ecdysozoa</taxon>
        <taxon>Arthropoda</taxon>
        <taxon>Hexapoda</taxon>
        <taxon>Insecta</taxon>
        <taxon>Pterygota</taxon>
        <taxon>Neoptera</taxon>
        <taxon>Endopterygota</taxon>
        <taxon>Coleoptera</taxon>
        <taxon>Polyphaga</taxon>
        <taxon>Elateriformia</taxon>
        <taxon>Elateroidea</taxon>
        <taxon>Lampyridae</taxon>
        <taxon>Luciolinae</taxon>
        <taxon>Aquatica</taxon>
    </lineage>
</organism>